<organism evidence="1 2">
    <name type="scientific">Catellatospora methionotrophica</name>
    <dbReference type="NCBI Taxonomy" id="121620"/>
    <lineage>
        <taxon>Bacteria</taxon>
        <taxon>Bacillati</taxon>
        <taxon>Actinomycetota</taxon>
        <taxon>Actinomycetes</taxon>
        <taxon>Micromonosporales</taxon>
        <taxon>Micromonosporaceae</taxon>
        <taxon>Catellatospora</taxon>
    </lineage>
</organism>
<evidence type="ECO:0000313" key="1">
    <source>
        <dbReference type="EMBL" id="GIG17900.1"/>
    </source>
</evidence>
<keyword evidence="2" id="KW-1185">Reference proteome</keyword>
<dbReference type="EMBL" id="BONJ01000036">
    <property type="protein sequence ID" value="GIG17900.1"/>
    <property type="molecule type" value="Genomic_DNA"/>
</dbReference>
<reference evidence="1" key="1">
    <citation type="submission" date="2021-01" db="EMBL/GenBank/DDBJ databases">
        <title>Whole genome shotgun sequence of Catellatospora methionotrophica NBRC 14553.</title>
        <authorList>
            <person name="Komaki H."/>
            <person name="Tamura T."/>
        </authorList>
    </citation>
    <scope>NUCLEOTIDE SEQUENCE</scope>
    <source>
        <strain evidence="1">NBRC 14553</strain>
    </source>
</reference>
<proteinExistence type="predicted"/>
<evidence type="ECO:0000313" key="2">
    <source>
        <dbReference type="Proteomes" id="UP000660339"/>
    </source>
</evidence>
<sequence length="119" mass="12660">MSAGPADPLSNLAYGDLAVALYHSPMPTDAALVRAAATAQIEAWVRDGIAAAGGLAQVAVLAQRSRELGTLRARARATVMERQEYAAMWPSSARANLACALAYHVIRRRIAEPGQLPRH</sequence>
<name>A0A8J3LGJ1_9ACTN</name>
<dbReference type="AlphaFoldDB" id="A0A8J3LGJ1"/>
<accession>A0A8J3LGJ1</accession>
<dbReference type="Proteomes" id="UP000660339">
    <property type="component" value="Unassembled WGS sequence"/>
</dbReference>
<comment type="caution">
    <text evidence="1">The sequence shown here is derived from an EMBL/GenBank/DDBJ whole genome shotgun (WGS) entry which is preliminary data.</text>
</comment>
<gene>
    <name evidence="1" type="ORF">Cme02nite_62320</name>
</gene>
<protein>
    <submittedName>
        <fullName evidence="1">Uncharacterized protein</fullName>
    </submittedName>
</protein>